<dbReference type="SUPFAM" id="SSF55874">
    <property type="entry name" value="ATPase domain of HSP90 chaperone/DNA topoisomerase II/histidine kinase"/>
    <property type="match status" value="1"/>
</dbReference>
<dbReference type="Gramene" id="MELO3C032854.2.1">
    <property type="protein sequence ID" value="MELO3C032854.2.1"/>
    <property type="gene ID" value="MELO3C032854.2"/>
</dbReference>
<dbReference type="GO" id="GO:0031349">
    <property type="term" value="P:positive regulation of defense response"/>
    <property type="evidence" value="ECO:0007669"/>
    <property type="project" value="UniProtKB-ARBA"/>
</dbReference>
<evidence type="ECO:0000256" key="9">
    <source>
        <dbReference type="ARBA" id="ARBA00022840"/>
    </source>
</evidence>
<proteinExistence type="inferred from homology"/>
<keyword evidence="7" id="KW-0227">DNA damage</keyword>
<dbReference type="GO" id="GO:0006281">
    <property type="term" value="P:DNA repair"/>
    <property type="evidence" value="ECO:0007669"/>
    <property type="project" value="UniProtKB-KW"/>
</dbReference>
<protein>
    <recommendedName>
        <fullName evidence="17">Morc S5 domain-containing protein</fullName>
    </recommendedName>
</protein>
<evidence type="ECO:0000256" key="13">
    <source>
        <dbReference type="ARBA" id="ARBA00023158"/>
    </source>
</evidence>
<dbReference type="InterPro" id="IPR036890">
    <property type="entry name" value="HATPase_C_sf"/>
</dbReference>
<keyword evidence="4" id="KW-0540">Nuclease</keyword>
<evidence type="ECO:0000256" key="7">
    <source>
        <dbReference type="ARBA" id="ARBA00022763"/>
    </source>
</evidence>
<evidence type="ECO:0000259" key="17">
    <source>
        <dbReference type="Pfam" id="PF17942"/>
    </source>
</evidence>
<keyword evidence="6" id="KW-0255">Endonuclease</keyword>
<keyword evidence="5" id="KW-0547">Nucleotide-binding</keyword>
<organism evidence="18">
    <name type="scientific">Cucumis melo</name>
    <name type="common">Muskmelon</name>
    <dbReference type="NCBI Taxonomy" id="3656"/>
    <lineage>
        <taxon>Eukaryota</taxon>
        <taxon>Viridiplantae</taxon>
        <taxon>Streptophyta</taxon>
        <taxon>Embryophyta</taxon>
        <taxon>Tracheophyta</taxon>
        <taxon>Spermatophyta</taxon>
        <taxon>Magnoliopsida</taxon>
        <taxon>eudicotyledons</taxon>
        <taxon>Gunneridae</taxon>
        <taxon>Pentapetalae</taxon>
        <taxon>rosids</taxon>
        <taxon>fabids</taxon>
        <taxon>Cucurbitales</taxon>
        <taxon>Cucurbitaceae</taxon>
        <taxon>Benincaseae</taxon>
        <taxon>Cucumis</taxon>
    </lineage>
</organism>
<comment type="similarity">
    <text evidence="3">Belongs to the MORC ATPase protein family.</text>
</comment>
<dbReference type="GO" id="GO:0005524">
    <property type="term" value="F:ATP binding"/>
    <property type="evidence" value="ECO:0007669"/>
    <property type="project" value="UniProtKB-KW"/>
</dbReference>
<dbReference type="Pfam" id="PF17942">
    <property type="entry name" value="Morc6_S5"/>
    <property type="match status" value="1"/>
</dbReference>
<evidence type="ECO:0000256" key="12">
    <source>
        <dbReference type="ARBA" id="ARBA00023054"/>
    </source>
</evidence>
<keyword evidence="10" id="KW-0156">Chromatin regulator</keyword>
<comment type="cofactor">
    <cofactor evidence="1">
        <name>Mn(2+)</name>
        <dbReference type="ChEBI" id="CHEBI:29035"/>
    </cofactor>
</comment>
<dbReference type="PANTHER" id="PTHR23336:SF58">
    <property type="entry name" value="PROTEIN MICRORCHIDIA 4"/>
    <property type="match status" value="1"/>
</dbReference>
<keyword evidence="9" id="KW-0067">ATP-binding</keyword>
<keyword evidence="13" id="KW-0943">RNA-mediated gene silencing</keyword>
<evidence type="ECO:0000256" key="15">
    <source>
        <dbReference type="ARBA" id="ARBA00023242"/>
    </source>
</evidence>
<keyword evidence="12" id="KW-0175">Coiled coil</keyword>
<evidence type="ECO:0000256" key="5">
    <source>
        <dbReference type="ARBA" id="ARBA00022741"/>
    </source>
</evidence>
<dbReference type="GO" id="GO:0004519">
    <property type="term" value="F:endonuclease activity"/>
    <property type="evidence" value="ECO:0007669"/>
    <property type="project" value="UniProtKB-KW"/>
</dbReference>
<dbReference type="GO" id="GO:0003723">
    <property type="term" value="F:RNA binding"/>
    <property type="evidence" value="ECO:0007669"/>
    <property type="project" value="UniProtKB-KW"/>
</dbReference>
<keyword evidence="14" id="KW-0234">DNA repair</keyword>
<dbReference type="PANTHER" id="PTHR23336">
    <property type="entry name" value="ZINC FINGER CW-TYPE COILED-COIL DOMAIN PROTEIN 3"/>
    <property type="match status" value="1"/>
</dbReference>
<evidence type="ECO:0000256" key="16">
    <source>
        <dbReference type="SAM" id="MobiDB-lite"/>
    </source>
</evidence>
<dbReference type="FunFam" id="3.30.565.10:FF:000075">
    <property type="entry name" value="MORC family CW-type zinc finger protein 4"/>
    <property type="match status" value="1"/>
</dbReference>
<evidence type="ECO:0000256" key="4">
    <source>
        <dbReference type="ARBA" id="ARBA00022722"/>
    </source>
</evidence>
<evidence type="ECO:0000256" key="14">
    <source>
        <dbReference type="ARBA" id="ARBA00023204"/>
    </source>
</evidence>
<dbReference type="InterPro" id="IPR041006">
    <property type="entry name" value="Morc_S5"/>
</dbReference>
<reference evidence="18" key="1">
    <citation type="submission" date="2023-03" db="UniProtKB">
        <authorList>
            <consortium name="EnsemblPlants"/>
        </authorList>
    </citation>
    <scope>IDENTIFICATION</scope>
</reference>
<dbReference type="GO" id="GO:0016887">
    <property type="term" value="F:ATP hydrolysis activity"/>
    <property type="evidence" value="ECO:0007669"/>
    <property type="project" value="InterPro"/>
</dbReference>
<name>A0A9I9EEY1_CUCME</name>
<evidence type="ECO:0000256" key="10">
    <source>
        <dbReference type="ARBA" id="ARBA00022853"/>
    </source>
</evidence>
<dbReference type="GO" id="GO:0031047">
    <property type="term" value="P:regulatory ncRNA-mediated gene silencing"/>
    <property type="evidence" value="ECO:0007669"/>
    <property type="project" value="UniProtKB-KW"/>
</dbReference>
<comment type="subcellular location">
    <subcellularLocation>
        <location evidence="2">Nucleus</location>
    </subcellularLocation>
</comment>
<evidence type="ECO:0000256" key="3">
    <source>
        <dbReference type="ARBA" id="ARBA00007845"/>
    </source>
</evidence>
<dbReference type="GO" id="GO:0006325">
    <property type="term" value="P:chromatin organization"/>
    <property type="evidence" value="ECO:0007669"/>
    <property type="project" value="UniProtKB-KW"/>
</dbReference>
<keyword evidence="15" id="KW-0539">Nucleus</keyword>
<evidence type="ECO:0000256" key="11">
    <source>
        <dbReference type="ARBA" id="ARBA00022884"/>
    </source>
</evidence>
<keyword evidence="8" id="KW-0378">Hydrolase</keyword>
<evidence type="ECO:0000256" key="6">
    <source>
        <dbReference type="ARBA" id="ARBA00022759"/>
    </source>
</evidence>
<dbReference type="Gene3D" id="3.30.565.10">
    <property type="entry name" value="Histidine kinase-like ATPase, C-terminal domain"/>
    <property type="match status" value="1"/>
</dbReference>
<dbReference type="GO" id="GO:0005634">
    <property type="term" value="C:nucleus"/>
    <property type="evidence" value="ECO:0007669"/>
    <property type="project" value="UniProtKB-SubCell"/>
</dbReference>
<evidence type="ECO:0000256" key="2">
    <source>
        <dbReference type="ARBA" id="ARBA00004123"/>
    </source>
</evidence>
<feature type="region of interest" description="Disordered" evidence="16">
    <location>
        <begin position="588"/>
        <end position="625"/>
    </location>
</feature>
<dbReference type="AlphaFoldDB" id="A0A9I9EEY1"/>
<dbReference type="Pfam" id="PF13589">
    <property type="entry name" value="HATPase_c_3"/>
    <property type="match status" value="1"/>
</dbReference>
<keyword evidence="11" id="KW-0694">RNA-binding</keyword>
<sequence length="832" mass="93413">MASSLIDNRNSADAIDDVSGAQTLSTVINASANTADAGSGSCLVISDDSDDSFSHSVNVPNLKRKYVSESGNCSSSEEDDSVSILKSPKLSSIPLLVQPIRSVKASEYETPVSPSSVKVENLSSFEVVPYKMEDLEDESKDNLPNKSCRQFWKAGDYEGNCNCDPISSSVGMDHVRVHPKFLHSNATSHKWALGAFAELLDNSLDEVCNGATYVNIDMLINERDGSRMLLIEDNGGGMCPDKIRRCMSLGYSSKRNMPNTIGQYGNGFKTSTMRLGADVIVFSRCSGSDQRGPTQSIGMLSYTFLRDTGKEDIVVPMVDFEFKDDCWSKMMRSEDDWNKNLKIIAQWSPYSIEELFKQFNFVKDHGTRIIIYNLWEDDEDHLELDFDTDLHDIQIRGVNRDEKNVKMAQQYPNSRHYLTYRHSLRIYASILYLNLPPRFKIILRGKDVKHHNVVDDLMFTKEIIYKPHQLHEKAIKKQSNMCVKVTIGFVKDARSHIDVQGFNVYHKNRLIKPFWRIWNPAGSDGRGVVGVLEANFVEPAHDKQGFERTIVLSRLESRLIQIQKDYWTKNCQVVGYAPRRRLVESNNNMDKMNGGANVGSGINLSSSTSSTTPPPPTSSTVLPTTTTTTKPNVIFEKLVLPNVKVTAQPGMTPGSTMYTYTSHQSSPPSTGMANPVIRQPRPSVQSPTVNSNGMLFGNAGITSSLKRGKEELIDLLRPERLKDPYVSSLMTYFSNEMDKNRCLESTVYEFDGMIIFSSSKVATLKNQLHEATQKLEEKEKERMLQIDFSSAEIMKKDKEIATLTERLWNATASINELRGRISELENSNNVTL</sequence>
<evidence type="ECO:0000256" key="1">
    <source>
        <dbReference type="ARBA" id="ARBA00001936"/>
    </source>
</evidence>
<evidence type="ECO:0000313" key="18">
    <source>
        <dbReference type="EnsemblPlants" id="MELO3C032854.2.1"/>
    </source>
</evidence>
<feature type="domain" description="Morc S5" evidence="17">
    <location>
        <begin position="422"/>
        <end position="567"/>
    </location>
</feature>
<dbReference type="InterPro" id="IPR045261">
    <property type="entry name" value="MORC_ATPase"/>
</dbReference>
<accession>A0A9I9EEY1</accession>
<evidence type="ECO:0000256" key="8">
    <source>
        <dbReference type="ARBA" id="ARBA00022801"/>
    </source>
</evidence>
<dbReference type="EnsemblPlants" id="MELO3C032854.2.1">
    <property type="protein sequence ID" value="MELO3C032854.2.1"/>
    <property type="gene ID" value="MELO3C032854.2"/>
</dbReference>